<reference evidence="3" key="1">
    <citation type="journal article" date="2013" name="Nat. Genet.">
        <title>The duck genome and transcriptome provide insight into an avian influenza virus reservoir species.</title>
        <authorList>
            <person name="Huang Y."/>
            <person name="Li Y."/>
            <person name="Burt D.W."/>
            <person name="Chen H."/>
            <person name="Zhang Y."/>
            <person name="Qian W."/>
            <person name="Kim H."/>
            <person name="Gan S."/>
            <person name="Zhao Y."/>
            <person name="Li J."/>
            <person name="Yi K."/>
            <person name="Feng H."/>
            <person name="Zhu P."/>
            <person name="Li B."/>
            <person name="Liu Q."/>
            <person name="Fairley S."/>
            <person name="Magor K.E."/>
            <person name="Du Z."/>
            <person name="Hu X."/>
            <person name="Goodman L."/>
            <person name="Tafer H."/>
            <person name="Vignal A."/>
            <person name="Lee T."/>
            <person name="Kim K.W."/>
            <person name="Sheng Z."/>
            <person name="An Y."/>
            <person name="Searle S."/>
            <person name="Herrero J."/>
            <person name="Groenen M.A."/>
            <person name="Crooijmans R.P."/>
            <person name="Faraut T."/>
            <person name="Cai Q."/>
            <person name="Webster R.G."/>
            <person name="Aldridge J.R."/>
            <person name="Warren W.C."/>
            <person name="Bartschat S."/>
            <person name="Kehr S."/>
            <person name="Marz M."/>
            <person name="Stadler P.F."/>
            <person name="Smith J."/>
            <person name="Kraus R.H."/>
            <person name="Zhao Y."/>
            <person name="Ren L."/>
            <person name="Fei J."/>
            <person name="Morisson M."/>
            <person name="Kaiser P."/>
            <person name="Griffin D.K."/>
            <person name="Rao M."/>
            <person name="Pitel F."/>
            <person name="Wang J."/>
            <person name="Li N."/>
        </authorList>
    </citation>
    <scope>NUCLEOTIDE SEQUENCE [LARGE SCALE GENOMIC DNA]</scope>
</reference>
<feature type="region of interest" description="Disordered" evidence="1">
    <location>
        <begin position="183"/>
        <end position="234"/>
    </location>
</feature>
<feature type="region of interest" description="Disordered" evidence="1">
    <location>
        <begin position="272"/>
        <end position="313"/>
    </location>
</feature>
<dbReference type="Proteomes" id="UP000296049">
    <property type="component" value="Unassembled WGS sequence"/>
</dbReference>
<name>R0LPT7_ANAPL</name>
<feature type="region of interest" description="Disordered" evidence="1">
    <location>
        <begin position="1"/>
        <end position="89"/>
    </location>
</feature>
<evidence type="ECO:0000313" key="2">
    <source>
        <dbReference type="EMBL" id="EOB03750.1"/>
    </source>
</evidence>
<organism evidence="2 3">
    <name type="scientific">Anas platyrhynchos</name>
    <name type="common">Mallard</name>
    <name type="synonym">Anas boschas</name>
    <dbReference type="NCBI Taxonomy" id="8839"/>
    <lineage>
        <taxon>Eukaryota</taxon>
        <taxon>Metazoa</taxon>
        <taxon>Chordata</taxon>
        <taxon>Craniata</taxon>
        <taxon>Vertebrata</taxon>
        <taxon>Euteleostomi</taxon>
        <taxon>Archelosauria</taxon>
        <taxon>Archosauria</taxon>
        <taxon>Dinosauria</taxon>
        <taxon>Saurischia</taxon>
        <taxon>Theropoda</taxon>
        <taxon>Coelurosauria</taxon>
        <taxon>Aves</taxon>
        <taxon>Neognathae</taxon>
        <taxon>Galloanserae</taxon>
        <taxon>Anseriformes</taxon>
        <taxon>Anatidae</taxon>
        <taxon>Anatinae</taxon>
        <taxon>Anas</taxon>
    </lineage>
</organism>
<gene>
    <name evidence="2" type="ORF">Anapl_00009</name>
</gene>
<proteinExistence type="predicted"/>
<feature type="compositionally biased region" description="Basic and acidic residues" evidence="1">
    <location>
        <begin position="53"/>
        <end position="63"/>
    </location>
</feature>
<dbReference type="EMBL" id="KB742833">
    <property type="protein sequence ID" value="EOB03750.1"/>
    <property type="molecule type" value="Genomic_DNA"/>
</dbReference>
<evidence type="ECO:0000313" key="3">
    <source>
        <dbReference type="Proteomes" id="UP000296049"/>
    </source>
</evidence>
<feature type="compositionally biased region" description="Basic residues" evidence="1">
    <location>
        <begin position="275"/>
        <end position="284"/>
    </location>
</feature>
<protein>
    <submittedName>
        <fullName evidence="2">Uncharacterized protein</fullName>
    </submittedName>
</protein>
<evidence type="ECO:0000256" key="1">
    <source>
        <dbReference type="SAM" id="MobiDB-lite"/>
    </source>
</evidence>
<dbReference type="AlphaFoldDB" id="R0LPT7"/>
<accession>R0LPT7</accession>
<sequence>MLPLKSTGRLPGTSLSSTRDTKRSRFPPRAQERIRGDEVGDSGGIQPLGCGRGDGEADKRPCRELSPPDSRLLRSTPAGVRGATGRRRRDLRPRLKAEGLVQSITAWFRVMLLPGVAGSPWVDLVVTVTTPGKQPMKQTYEVPKARTQESLRATPQRMNRDPMGSSYTSCDVQLPDRVFPKHRSSCPWKKPPLMSAPSRTFRAPSKQSFAPSRPDPASSVGKWHGLQGSGLGCGPKPQVPWASWRRVLRSSLFRPAPGSYFVPSVWEALSPCHQRSTRRPKRAEKRQQEQKQHRSGGSTGPDPGACSSRVGPGGEITALLVRSQPLAPPALALQEHEFTPWSE</sequence>
<keyword evidence="3" id="KW-1185">Reference proteome</keyword>